<comment type="catalytic activity">
    <reaction evidence="1">
        <text>[L-4-(L-arginin-2-N-yl)aspartate](n) + H2O = [L-4-(L-arginin-2-N-yl)aspartate](n-1) + L-4-(L-arginin-2-N-yl)aspartate</text>
        <dbReference type="Rhea" id="RHEA:12845"/>
        <dbReference type="Rhea" id="RHEA-COMP:13728"/>
        <dbReference type="Rhea" id="RHEA-COMP:13734"/>
        <dbReference type="ChEBI" id="CHEBI:15377"/>
        <dbReference type="ChEBI" id="CHEBI:137986"/>
        <dbReference type="ChEBI" id="CHEBI:137991"/>
        <dbReference type="EC" id="3.4.15.6"/>
    </reaction>
</comment>
<reference evidence="9 10" key="1">
    <citation type="submission" date="2020-08" db="EMBL/GenBank/DDBJ databases">
        <title>A Genomic Blueprint of the Chicken Gut Microbiome.</title>
        <authorList>
            <person name="Gilroy R."/>
            <person name="Ravi A."/>
            <person name="Getino M."/>
            <person name="Pursley I."/>
            <person name="Horton D.L."/>
            <person name="Alikhan N.-F."/>
            <person name="Baker D."/>
            <person name="Gharbi K."/>
            <person name="Hall N."/>
            <person name="Watson M."/>
            <person name="Adriaenssens E.M."/>
            <person name="Foster-Nyarko E."/>
            <person name="Jarju S."/>
            <person name="Secka A."/>
            <person name="Antonio M."/>
            <person name="Oren A."/>
            <person name="Chaudhuri R."/>
            <person name="La Ragione R.M."/>
            <person name="Hildebrand F."/>
            <person name="Pallen M.J."/>
        </authorList>
    </citation>
    <scope>NUCLEOTIDE SEQUENCE [LARGE SCALE GENOMIC DNA]</scope>
    <source>
        <strain evidence="9 10">Sa1CVA4</strain>
    </source>
</reference>
<evidence type="ECO:0000256" key="3">
    <source>
        <dbReference type="ARBA" id="ARBA00006534"/>
    </source>
</evidence>
<accession>A0ABR8WPA7</accession>
<dbReference type="PANTHER" id="PTHR36175">
    <property type="entry name" value="CYANOPHYCINASE"/>
    <property type="match status" value="1"/>
</dbReference>
<keyword evidence="6" id="KW-0645">Protease</keyword>
<name>A0ABR8WPA7_9FLAO</name>
<keyword evidence="9" id="KW-0121">Carboxypeptidase</keyword>
<dbReference type="InterPro" id="IPR029062">
    <property type="entry name" value="Class_I_gatase-like"/>
</dbReference>
<organism evidence="9 10">
    <name type="scientific">Kaistella pullorum</name>
    <dbReference type="NCBI Taxonomy" id="2763074"/>
    <lineage>
        <taxon>Bacteria</taxon>
        <taxon>Pseudomonadati</taxon>
        <taxon>Bacteroidota</taxon>
        <taxon>Flavobacteriia</taxon>
        <taxon>Flavobacteriales</taxon>
        <taxon>Weeksellaceae</taxon>
        <taxon>Chryseobacterium group</taxon>
        <taxon>Kaistella</taxon>
    </lineage>
</organism>
<gene>
    <name evidence="9" type="ORF">H9628_10215</name>
</gene>
<keyword evidence="8" id="KW-0720">Serine protease</keyword>
<evidence type="ECO:0000256" key="2">
    <source>
        <dbReference type="ARBA" id="ARBA00002039"/>
    </source>
</evidence>
<dbReference type="SUPFAM" id="SSF52317">
    <property type="entry name" value="Class I glutamine amidotransferase-like"/>
    <property type="match status" value="1"/>
</dbReference>
<dbReference type="InterPro" id="IPR011811">
    <property type="entry name" value="Peptidase_S51_cyanophycinase"/>
</dbReference>
<protein>
    <recommendedName>
        <fullName evidence="5">Cyanophycinase</fullName>
        <ecNumber evidence="4">3.4.15.6</ecNumber>
    </recommendedName>
</protein>
<evidence type="ECO:0000313" key="10">
    <source>
        <dbReference type="Proteomes" id="UP000626242"/>
    </source>
</evidence>
<dbReference type="GO" id="GO:0008241">
    <property type="term" value="F:peptidyl-dipeptidase activity"/>
    <property type="evidence" value="ECO:0007669"/>
    <property type="project" value="UniProtKB-EC"/>
</dbReference>
<keyword evidence="7 9" id="KW-0378">Hydrolase</keyword>
<dbReference type="GO" id="GO:0004180">
    <property type="term" value="F:carboxypeptidase activity"/>
    <property type="evidence" value="ECO:0007669"/>
    <property type="project" value="UniProtKB-KW"/>
</dbReference>
<dbReference type="CDD" id="cd03145">
    <property type="entry name" value="GAT1_cyanophycinase"/>
    <property type="match status" value="1"/>
</dbReference>
<evidence type="ECO:0000256" key="4">
    <source>
        <dbReference type="ARBA" id="ARBA00013115"/>
    </source>
</evidence>
<dbReference type="EC" id="3.4.15.6" evidence="4"/>
<evidence type="ECO:0000256" key="7">
    <source>
        <dbReference type="ARBA" id="ARBA00022801"/>
    </source>
</evidence>
<proteinExistence type="inferred from homology"/>
<dbReference type="InterPro" id="IPR005320">
    <property type="entry name" value="Peptidase_S51"/>
</dbReference>
<evidence type="ECO:0000256" key="5">
    <source>
        <dbReference type="ARBA" id="ARBA00015719"/>
    </source>
</evidence>
<comment type="function">
    <text evidence="2">Exopeptidase that catalyzes the hydrolytic cleavage of multi-L-arginyl-poly-L-aspartic acid (cyanophycin; a water-insoluble reserve polymer) into aspartate-arginine dipeptides.</text>
</comment>
<dbReference type="PANTHER" id="PTHR36175:SF1">
    <property type="entry name" value="CYANOPHYCINASE"/>
    <property type="match status" value="1"/>
</dbReference>
<dbReference type="Proteomes" id="UP000626242">
    <property type="component" value="Unassembled WGS sequence"/>
</dbReference>
<dbReference type="RefSeq" id="WP_251834044.1">
    <property type="nucleotide sequence ID" value="NZ_JACSPS010000003.1"/>
</dbReference>
<dbReference type="NCBIfam" id="TIGR02069">
    <property type="entry name" value="cyanophycinase"/>
    <property type="match status" value="1"/>
</dbReference>
<comment type="similarity">
    <text evidence="3">Belongs to the peptidase S51 family.</text>
</comment>
<sequence>MKGKILVIGGAEDKNGNTDPFSDLSILQRFVDETKHKKRSRIEIITSASTIPEEMGKEYLKTFHKAGADNCGVLMIRTREDAEKPTSLRRLKEADAIFVTGGTQLALTSILGGTEFYTMLLEKLKDPDFMYAGTSAGAAAASNSMIIEGNSDDAAYKGEVQTATGLGLVNNIIFDTHFIERGRIARLFEIVVSNPTILGVGLEENTALLIHRDKMEAVGSGMAILLDGRKISGSNLLEVVDGAPLSFENMTIHLMSEHDIFDLKEMRLKIINPPDAEK</sequence>
<evidence type="ECO:0000313" key="9">
    <source>
        <dbReference type="EMBL" id="MBD8018849.1"/>
    </source>
</evidence>
<keyword evidence="10" id="KW-1185">Reference proteome</keyword>
<dbReference type="EMBL" id="JACSPS010000003">
    <property type="protein sequence ID" value="MBD8018849.1"/>
    <property type="molecule type" value="Genomic_DNA"/>
</dbReference>
<evidence type="ECO:0000256" key="8">
    <source>
        <dbReference type="ARBA" id="ARBA00022825"/>
    </source>
</evidence>
<evidence type="ECO:0000256" key="6">
    <source>
        <dbReference type="ARBA" id="ARBA00022670"/>
    </source>
</evidence>
<evidence type="ECO:0000256" key="1">
    <source>
        <dbReference type="ARBA" id="ARBA00001092"/>
    </source>
</evidence>
<dbReference type="Gene3D" id="3.40.50.880">
    <property type="match status" value="1"/>
</dbReference>
<dbReference type="Pfam" id="PF03575">
    <property type="entry name" value="Peptidase_S51"/>
    <property type="match status" value="1"/>
</dbReference>
<comment type="caution">
    <text evidence="9">The sequence shown here is derived from an EMBL/GenBank/DDBJ whole genome shotgun (WGS) entry which is preliminary data.</text>
</comment>